<dbReference type="RefSeq" id="WP_248153083.1">
    <property type="nucleotide sequence ID" value="NZ_JALNMJ010000004.1"/>
</dbReference>
<name>A0ABT0GST1_9HYPH</name>
<evidence type="ECO:0000313" key="1">
    <source>
        <dbReference type="EMBL" id="MCK7612132.1"/>
    </source>
</evidence>
<dbReference type="Gene3D" id="3.40.190.10">
    <property type="entry name" value="Periplasmic binding protein-like II"/>
    <property type="match status" value="2"/>
</dbReference>
<keyword evidence="2" id="KW-1185">Reference proteome</keyword>
<accession>A0ABT0GST1</accession>
<organism evidence="1 2">
    <name type="scientific">Roseibium sediminicola</name>
    <dbReference type="NCBI Taxonomy" id="2933272"/>
    <lineage>
        <taxon>Bacteria</taxon>
        <taxon>Pseudomonadati</taxon>
        <taxon>Pseudomonadota</taxon>
        <taxon>Alphaproteobacteria</taxon>
        <taxon>Hyphomicrobiales</taxon>
        <taxon>Stappiaceae</taxon>
        <taxon>Roseibium</taxon>
    </lineage>
</organism>
<gene>
    <name evidence="1" type="ORF">M0H32_08170</name>
</gene>
<dbReference type="EMBL" id="JALNMJ010000004">
    <property type="protein sequence ID" value="MCK7612132.1"/>
    <property type="molecule type" value="Genomic_DNA"/>
</dbReference>
<dbReference type="SUPFAM" id="SSF53850">
    <property type="entry name" value="Periplasmic binding protein-like II"/>
    <property type="match status" value="1"/>
</dbReference>
<sequence length="188" mass="20837">MSGFDYEVVIETFARTGWLARIAFVPWKRAVAVVPAGLLSCAYRAQREEFAFYSEQLSSTTDGVYYRSDFADDQNSSHADLIGKKVGAVTGYSTHAKLTDFGIDPIDIPNGEAGIKMLEHGRLDNFLNGRQATDFLIKWLGLSGRFRFSIMADKPLFLCLSKAFPLSNLLLEDFNKGLAEVKADGTYA</sequence>
<reference evidence="1" key="1">
    <citation type="submission" date="2022-04" db="EMBL/GenBank/DDBJ databases">
        <title>Roseibium sp. CAU 1639 isolated from mud.</title>
        <authorList>
            <person name="Kim W."/>
        </authorList>
    </citation>
    <scope>NUCLEOTIDE SEQUENCE</scope>
    <source>
        <strain evidence="1">CAU 1639</strain>
    </source>
</reference>
<comment type="caution">
    <text evidence="1">The sequence shown here is derived from an EMBL/GenBank/DDBJ whole genome shotgun (WGS) entry which is preliminary data.</text>
</comment>
<evidence type="ECO:0000313" key="2">
    <source>
        <dbReference type="Proteomes" id="UP001431221"/>
    </source>
</evidence>
<proteinExistence type="predicted"/>
<protein>
    <submittedName>
        <fullName evidence="1">Transporter substrate-binding domain-containing protein</fullName>
    </submittedName>
</protein>
<dbReference type="Proteomes" id="UP001431221">
    <property type="component" value="Unassembled WGS sequence"/>
</dbReference>